<accession>A0L519</accession>
<evidence type="ECO:0000256" key="10">
    <source>
        <dbReference type="ARBA" id="ARBA00048692"/>
    </source>
</evidence>
<dbReference type="SUPFAM" id="SSF53474">
    <property type="entry name" value="alpha/beta-Hydrolases"/>
    <property type="match status" value="1"/>
</dbReference>
<dbReference type="NCBIfam" id="TIGR00708">
    <property type="entry name" value="cobA"/>
    <property type="match status" value="1"/>
</dbReference>
<proteinExistence type="inferred from homology"/>
<dbReference type="Gene3D" id="3.40.50.1820">
    <property type="entry name" value="alpha/beta hydrolase"/>
    <property type="match status" value="1"/>
</dbReference>
<keyword evidence="13" id="KW-1185">Reference proteome</keyword>
<evidence type="ECO:0000313" key="13">
    <source>
        <dbReference type="Proteomes" id="UP000002586"/>
    </source>
</evidence>
<comment type="pathway">
    <text evidence="1">Cofactor biosynthesis; adenosylcobalamin biosynthesis; adenosylcobalamin from cob(II)yrinate a,c-diamide: step 2/7.</text>
</comment>
<evidence type="ECO:0000256" key="3">
    <source>
        <dbReference type="ARBA" id="ARBA00012454"/>
    </source>
</evidence>
<reference evidence="12 13" key="2">
    <citation type="journal article" date="2012" name="Int. J. Syst. Evol. Microbiol.">
        <title>Magnetococcus marinus gen. nov., sp. nov., a marine, magnetotactic bacterium that represents a novel lineage (Magnetococcaceae fam. nov.; Magnetococcales ord. nov.) at the base of the Alphaproteobacteria.</title>
        <authorList>
            <person name="Bazylinski D.A."/>
            <person name="Williams T.J."/>
            <person name="Lefevre C.T."/>
            <person name="Berg R.J."/>
            <person name="Zhang C.L."/>
            <person name="Bowser S.S."/>
            <person name="Dean A.J."/>
            <person name="Beveridge T.J."/>
        </authorList>
    </citation>
    <scope>NUCLEOTIDE SEQUENCE [LARGE SCALE GENOMIC DNA]</scope>
    <source>
        <strain evidence="13">ATCC BAA-1437 / JCM 17883 / MC-1</strain>
    </source>
</reference>
<dbReference type="KEGG" id="mgm:Mmc1_0537"/>
<dbReference type="eggNOG" id="COG1075">
    <property type="taxonomic scope" value="Bacteria"/>
</dbReference>
<dbReference type="InterPro" id="IPR029058">
    <property type="entry name" value="AB_hydrolase_fold"/>
</dbReference>
<dbReference type="GO" id="GO:0006779">
    <property type="term" value="P:porphyrin-containing compound biosynthetic process"/>
    <property type="evidence" value="ECO:0007669"/>
    <property type="project" value="UniProtKB-KW"/>
</dbReference>
<dbReference type="InterPro" id="IPR027417">
    <property type="entry name" value="P-loop_NTPase"/>
</dbReference>
<dbReference type="UniPathway" id="UPA00148">
    <property type="reaction ID" value="UER00233"/>
</dbReference>
<comment type="catalytic activity">
    <reaction evidence="9">
        <text>2 cob(II)yrinate a,c diamide + reduced [electron-transfer flavoprotein] + 2 ATP = 2 adenosylcob(III)yrinate a,c-diamide + 2 triphosphate + oxidized [electron-transfer flavoprotein] + 3 H(+)</text>
        <dbReference type="Rhea" id="RHEA:11528"/>
        <dbReference type="Rhea" id="RHEA-COMP:10685"/>
        <dbReference type="Rhea" id="RHEA-COMP:10686"/>
        <dbReference type="ChEBI" id="CHEBI:15378"/>
        <dbReference type="ChEBI" id="CHEBI:18036"/>
        <dbReference type="ChEBI" id="CHEBI:30616"/>
        <dbReference type="ChEBI" id="CHEBI:57692"/>
        <dbReference type="ChEBI" id="CHEBI:58307"/>
        <dbReference type="ChEBI" id="CHEBI:58503"/>
        <dbReference type="ChEBI" id="CHEBI:58537"/>
        <dbReference type="EC" id="2.5.1.17"/>
    </reaction>
</comment>
<dbReference type="GO" id="GO:0008817">
    <property type="term" value="F:corrinoid adenosyltransferase activity"/>
    <property type="evidence" value="ECO:0007669"/>
    <property type="project" value="UniProtKB-EC"/>
</dbReference>
<dbReference type="GO" id="GO:0005524">
    <property type="term" value="F:ATP binding"/>
    <property type="evidence" value="ECO:0007669"/>
    <property type="project" value="InterPro"/>
</dbReference>
<dbReference type="PANTHER" id="PTHR46638">
    <property type="entry name" value="CORRINOID ADENOSYLTRANSFERASE"/>
    <property type="match status" value="1"/>
</dbReference>
<dbReference type="EC" id="2.5.1.17" evidence="3"/>
<dbReference type="ESTHER" id="magsm-a0l519">
    <property type="family name" value="6_AlphaBeta_hydrolase"/>
</dbReference>
<organism evidence="12 13">
    <name type="scientific">Magnetococcus marinus (strain ATCC BAA-1437 / JCM 17883 / MC-1)</name>
    <dbReference type="NCBI Taxonomy" id="156889"/>
    <lineage>
        <taxon>Bacteria</taxon>
        <taxon>Pseudomonadati</taxon>
        <taxon>Pseudomonadota</taxon>
        <taxon>Magnetococcia</taxon>
        <taxon>Magnetococcales</taxon>
        <taxon>Magnetococcaceae</taxon>
        <taxon>Magnetococcus</taxon>
    </lineage>
</organism>
<dbReference type="Proteomes" id="UP000002586">
    <property type="component" value="Chromosome"/>
</dbReference>
<sequence>MAEQVLCVHGLLMKGGEMLQLAYRLEQAGFEPHYFNYPTRTRSVDENADALAQRVRQMAAPVHLVCHSLGGVVALRMLQRHSDLSMGRVVALGSPFLGSHAAHTTFEKWWGRSLLGESYSSGLDGESMGELPKDCELGVVAGDWPYSLTRLLIPDLPGQNDGVVRLDETRLAGAQWCCVHTNHMGLLFNPQAAQQVVSFLQQGCFERGQSVPRAAPKENPHKPGLILVHTGEGKGKSSSAFGVVFRAAGWGKRVCVIQFIKGKWQTGEEHAASRFENIDWHALGDGFTWDTQNPEKDRHTSREIWAFSQAIMRSGEYDLVVLDEINYCCGYGWISGQEIAEFLEQEKPHAMHVILTGRNAPAALIEVAHTVTEMGMLKHAYKQGIQAAKGIEF</sequence>
<evidence type="ECO:0000256" key="7">
    <source>
        <dbReference type="ARBA" id="ARBA00033334"/>
    </source>
</evidence>
<dbReference type="NCBIfam" id="NF004637">
    <property type="entry name" value="PRK05986.1"/>
    <property type="match status" value="1"/>
</dbReference>
<dbReference type="PANTHER" id="PTHR46638:SF1">
    <property type="entry name" value="CORRINOID ADENOSYLTRANSFERASE"/>
    <property type="match status" value="1"/>
</dbReference>
<name>A0L519_MAGMM</name>
<evidence type="ECO:0000313" key="12">
    <source>
        <dbReference type="EMBL" id="ABK43062.1"/>
    </source>
</evidence>
<reference evidence="13" key="1">
    <citation type="journal article" date="2009" name="Appl. Environ. Microbiol.">
        <title>Complete genome sequence of the chemolithoautotrophic marine magnetotactic coccus strain MC-1.</title>
        <authorList>
            <person name="Schubbe S."/>
            <person name="Williams T.J."/>
            <person name="Xie G."/>
            <person name="Kiss H.E."/>
            <person name="Brettin T.S."/>
            <person name="Martinez D."/>
            <person name="Ross C.A."/>
            <person name="Schuler D."/>
            <person name="Cox B.L."/>
            <person name="Nealson K.H."/>
            <person name="Bazylinski D.A."/>
        </authorList>
    </citation>
    <scope>NUCLEOTIDE SEQUENCE [LARGE SCALE GENOMIC DNA]</scope>
    <source>
        <strain evidence="13">ATCC BAA-1437 / JCM 17883 / MC-1</strain>
    </source>
</reference>
<dbReference type="Gene3D" id="3.40.50.300">
    <property type="entry name" value="P-loop containing nucleotide triphosphate hydrolases"/>
    <property type="match status" value="1"/>
</dbReference>
<comment type="catalytic activity">
    <reaction evidence="10">
        <text>2 cob(II)alamin + reduced [electron-transfer flavoprotein] + 2 ATP = 2 adenosylcob(III)alamin + 2 triphosphate + oxidized [electron-transfer flavoprotein] + 3 H(+)</text>
        <dbReference type="Rhea" id="RHEA:28671"/>
        <dbReference type="Rhea" id="RHEA-COMP:10685"/>
        <dbReference type="Rhea" id="RHEA-COMP:10686"/>
        <dbReference type="ChEBI" id="CHEBI:15378"/>
        <dbReference type="ChEBI" id="CHEBI:16304"/>
        <dbReference type="ChEBI" id="CHEBI:18036"/>
        <dbReference type="ChEBI" id="CHEBI:18408"/>
        <dbReference type="ChEBI" id="CHEBI:30616"/>
        <dbReference type="ChEBI" id="CHEBI:57692"/>
        <dbReference type="ChEBI" id="CHEBI:58307"/>
        <dbReference type="EC" id="2.5.1.17"/>
    </reaction>
</comment>
<dbReference type="Pfam" id="PF02572">
    <property type="entry name" value="CobA_CobO_BtuR"/>
    <property type="match status" value="1"/>
</dbReference>
<dbReference type="EMBL" id="CP000471">
    <property type="protein sequence ID" value="ABK43062.1"/>
    <property type="molecule type" value="Genomic_DNA"/>
</dbReference>
<dbReference type="CDD" id="cd00561">
    <property type="entry name" value="CobA_ACA"/>
    <property type="match status" value="1"/>
</dbReference>
<evidence type="ECO:0000256" key="5">
    <source>
        <dbReference type="ARBA" id="ARBA00024929"/>
    </source>
</evidence>
<dbReference type="InterPro" id="IPR003724">
    <property type="entry name" value="CblAdoTrfase_CobA"/>
</dbReference>
<keyword evidence="4" id="KW-0627">Porphyrin biosynthesis</keyword>
<protein>
    <recommendedName>
        <fullName evidence="3">corrinoid adenosyltransferase</fullName>
        <ecNumber evidence="3">2.5.1.17</ecNumber>
    </recommendedName>
    <alternativeName>
        <fullName evidence="6">Cob(II)alamin adenosyltransferase</fullName>
    </alternativeName>
    <alternativeName>
        <fullName evidence="8">Cob(II)yrinic acid a,c-diamide adenosyltransferase</fullName>
    </alternativeName>
    <alternativeName>
        <fullName evidence="7">Cobinamide/cobalamin adenosyltransferase</fullName>
    </alternativeName>
</protein>
<dbReference type="OrthoDB" id="9810309at2"/>
<evidence type="ECO:0000256" key="9">
    <source>
        <dbReference type="ARBA" id="ARBA00048555"/>
    </source>
</evidence>
<evidence type="ECO:0000256" key="2">
    <source>
        <dbReference type="ARBA" id="ARBA00007487"/>
    </source>
</evidence>
<evidence type="ECO:0000259" key="11">
    <source>
        <dbReference type="Pfam" id="PF12697"/>
    </source>
</evidence>
<keyword evidence="12" id="KW-0808">Transferase</keyword>
<dbReference type="InterPro" id="IPR000073">
    <property type="entry name" value="AB_hydrolase_1"/>
</dbReference>
<evidence type="ECO:0000256" key="1">
    <source>
        <dbReference type="ARBA" id="ARBA00005121"/>
    </source>
</evidence>
<dbReference type="GO" id="GO:0009236">
    <property type="term" value="P:cobalamin biosynthetic process"/>
    <property type="evidence" value="ECO:0007669"/>
    <property type="project" value="UniProtKB-UniPathway"/>
</dbReference>
<evidence type="ECO:0000256" key="8">
    <source>
        <dbReference type="ARBA" id="ARBA00033354"/>
    </source>
</evidence>
<comment type="function">
    <text evidence="5">Required for both de novo synthesis of the corrin ring for the assimilation of exogenous corrinoids. Participates in the adenosylation of a variety of incomplete and complete corrinoids.</text>
</comment>
<dbReference type="AlphaFoldDB" id="A0L519"/>
<dbReference type="STRING" id="156889.Mmc1_0537"/>
<evidence type="ECO:0000256" key="6">
    <source>
        <dbReference type="ARBA" id="ARBA00031529"/>
    </source>
</evidence>
<dbReference type="SUPFAM" id="SSF52540">
    <property type="entry name" value="P-loop containing nucleoside triphosphate hydrolases"/>
    <property type="match status" value="1"/>
</dbReference>
<comment type="similarity">
    <text evidence="2">Belongs to the Cob(I)alamin adenosyltransferase family.</text>
</comment>
<dbReference type="Pfam" id="PF12697">
    <property type="entry name" value="Abhydrolase_6"/>
    <property type="match status" value="1"/>
</dbReference>
<gene>
    <name evidence="12" type="ordered locus">Mmc1_0537</name>
</gene>
<dbReference type="eggNOG" id="COG2109">
    <property type="taxonomic scope" value="Bacteria"/>
</dbReference>
<feature type="domain" description="AB hydrolase-1" evidence="11">
    <location>
        <begin position="5"/>
        <end position="94"/>
    </location>
</feature>
<dbReference type="HOGENOM" id="CLU_701704_0_0_5"/>
<evidence type="ECO:0000256" key="4">
    <source>
        <dbReference type="ARBA" id="ARBA00023244"/>
    </source>
</evidence>